<organism evidence="2 3">
    <name type="scientific">Polyrhizophydium stewartii</name>
    <dbReference type="NCBI Taxonomy" id="2732419"/>
    <lineage>
        <taxon>Eukaryota</taxon>
        <taxon>Fungi</taxon>
        <taxon>Fungi incertae sedis</taxon>
        <taxon>Chytridiomycota</taxon>
        <taxon>Chytridiomycota incertae sedis</taxon>
        <taxon>Chytridiomycetes</taxon>
        <taxon>Rhizophydiales</taxon>
        <taxon>Rhizophydiales incertae sedis</taxon>
        <taxon>Polyrhizophydium</taxon>
    </lineage>
</organism>
<evidence type="ECO:0000313" key="3">
    <source>
        <dbReference type="Proteomes" id="UP001527925"/>
    </source>
</evidence>
<proteinExistence type="predicted"/>
<gene>
    <name evidence="2" type="ORF">HK105_207249</name>
</gene>
<feature type="compositionally biased region" description="Low complexity" evidence="1">
    <location>
        <begin position="343"/>
        <end position="352"/>
    </location>
</feature>
<dbReference type="EMBL" id="JADGIZ020000049">
    <property type="protein sequence ID" value="KAL2913247.1"/>
    <property type="molecule type" value="Genomic_DNA"/>
</dbReference>
<accession>A0ABR4N154</accession>
<evidence type="ECO:0000256" key="1">
    <source>
        <dbReference type="SAM" id="MobiDB-lite"/>
    </source>
</evidence>
<feature type="region of interest" description="Disordered" evidence="1">
    <location>
        <begin position="138"/>
        <end position="193"/>
    </location>
</feature>
<feature type="region of interest" description="Disordered" evidence="1">
    <location>
        <begin position="425"/>
        <end position="450"/>
    </location>
</feature>
<comment type="caution">
    <text evidence="2">The sequence shown here is derived from an EMBL/GenBank/DDBJ whole genome shotgun (WGS) entry which is preliminary data.</text>
</comment>
<feature type="region of interest" description="Disordered" evidence="1">
    <location>
        <begin position="754"/>
        <end position="774"/>
    </location>
</feature>
<feature type="compositionally biased region" description="Low complexity" evidence="1">
    <location>
        <begin position="138"/>
        <end position="159"/>
    </location>
</feature>
<name>A0ABR4N154_9FUNG</name>
<feature type="compositionally biased region" description="Low complexity" evidence="1">
    <location>
        <begin position="434"/>
        <end position="443"/>
    </location>
</feature>
<feature type="region of interest" description="Disordered" evidence="1">
    <location>
        <begin position="329"/>
        <end position="352"/>
    </location>
</feature>
<sequence length="1191" mass="121784">MLSDDGCRVLVTMALDKLALLNAAALAPSGVGSAAAAPEASHLHMHGRSDCGTDADAAERRPKRLRIDTTASAGSCSDRTGRGTQGDTAALLAACAGSPTDADMPAAARDEPHSPNRTHRFEKYLEPLSLSPLSPLSSIASSWASSPTRSATSPTADSSHSMRMSPPPAISRVSSESLSMPIPRDLPSIALGQPQSAPASLAARSSALRLGSPMRGVAPAPLDHPANSTIGNPAAVNLAPALVHDRPSEGSGSSRQPARADLRRPVAASVAQLVRAAWHITLFNVAAAAAASPESASALPATSAQMLSIVADASSHGHTQPDICARDAFDAAKPSHPPSPPDSTQSASSALSAPSSACVTTAAAGSHSLGPTAPVMPLSLPPSALPQTSPPSPLHAPSQPADGPALQAHAHHQASLRVLRSKLHPLPPAPAMVPQPAAAALQQGPSKPPPPTADLLICHNAALSAHLTQTDWLLSVLVAVSTNQPVRLEFVLSAMPARLLPVPTEIIDLIVLSAVQLPTTDVIRILVEYAARIGFTAFPESVLLHAAQSPADPTGAMVQFILATTHSVRGTCAAWTSALLHSVVAGKPLAIRALLVNWMSRWGAVSRKNAWDSTVLALVGLALVPEGVPLSAAAASIPPAMFGVGTQSAASASSAAAAWAAIQMMQIRGVRISPAAEIEQWASAIGALQAHTQHEDVLQSLLQPETGQLRSASHPGPLAGAAMSPLMSRLGLGLGLSLAPASAAGSAPASTRASSLASSPAATPAPTPVPRSRSVSLQIPIPTHAPQRVVKVQLPSRTDGAQQTGLDVKMAAPNPLIAVAALQAQPGQTEHAAASDRIDRPTGVGTQCTSPGDARPHAKPRKRVSPSSSPPPTPQQPPQQPHSPPGPRSSLRADPPWVAGFRMLIESAQTLDPLLLSPRNERLFSYEDALTEAMTLPDTHFALLLAIVPAMSTADEDAAAVEQWNTALLERICDRAEEASGMQDLGDVLNPRRAALSVPFRAPVLGGILADLGRVVSAGGGSGCSFGSRGGTEDVSVGGGGGGGSSSSAAALPSLHALFPHHPMYGCHAAAAALQQASETLAASLLRAGVRAKSVLHATAPPVMPSDLVDAPSWLCADVLGRAIETLVRHGAAVSGALGERLCRLVLARGWTRIASVLVSAGAPPPFWAAPGWAGPDLRLPAMVVAMDDAW</sequence>
<feature type="region of interest" description="Disordered" evidence="1">
    <location>
        <begin position="827"/>
        <end position="894"/>
    </location>
</feature>
<dbReference type="Proteomes" id="UP001527925">
    <property type="component" value="Unassembled WGS sequence"/>
</dbReference>
<feature type="region of interest" description="Disordered" evidence="1">
    <location>
        <begin position="44"/>
        <end position="84"/>
    </location>
</feature>
<feature type="region of interest" description="Disordered" evidence="1">
    <location>
        <begin position="373"/>
        <end position="413"/>
    </location>
</feature>
<feature type="compositionally biased region" description="Pro residues" evidence="1">
    <location>
        <begin position="868"/>
        <end position="887"/>
    </location>
</feature>
<protein>
    <submittedName>
        <fullName evidence="2">Uncharacterized protein</fullName>
    </submittedName>
</protein>
<feature type="compositionally biased region" description="Pro residues" evidence="1">
    <location>
        <begin position="379"/>
        <end position="394"/>
    </location>
</feature>
<feature type="compositionally biased region" description="Polar residues" evidence="1">
    <location>
        <begin position="69"/>
        <end position="78"/>
    </location>
</feature>
<keyword evidence="3" id="KW-1185">Reference proteome</keyword>
<reference evidence="2 3" key="1">
    <citation type="submission" date="2023-09" db="EMBL/GenBank/DDBJ databases">
        <title>Pangenome analysis of Batrachochytrium dendrobatidis and related Chytrids.</title>
        <authorList>
            <person name="Yacoub M.N."/>
            <person name="Stajich J.E."/>
            <person name="James T.Y."/>
        </authorList>
    </citation>
    <scope>NUCLEOTIDE SEQUENCE [LARGE SCALE GENOMIC DNA]</scope>
    <source>
        <strain evidence="2 3">JEL0888</strain>
    </source>
</reference>
<evidence type="ECO:0000313" key="2">
    <source>
        <dbReference type="EMBL" id="KAL2913247.1"/>
    </source>
</evidence>